<organism evidence="1">
    <name type="scientific">Arundo donax</name>
    <name type="common">Giant reed</name>
    <name type="synonym">Donax arundinaceus</name>
    <dbReference type="NCBI Taxonomy" id="35708"/>
    <lineage>
        <taxon>Eukaryota</taxon>
        <taxon>Viridiplantae</taxon>
        <taxon>Streptophyta</taxon>
        <taxon>Embryophyta</taxon>
        <taxon>Tracheophyta</taxon>
        <taxon>Spermatophyta</taxon>
        <taxon>Magnoliopsida</taxon>
        <taxon>Liliopsida</taxon>
        <taxon>Poales</taxon>
        <taxon>Poaceae</taxon>
        <taxon>PACMAD clade</taxon>
        <taxon>Arundinoideae</taxon>
        <taxon>Arundineae</taxon>
        <taxon>Arundo</taxon>
    </lineage>
</organism>
<dbReference type="EMBL" id="GBRH01248058">
    <property type="protein sequence ID" value="JAD49837.1"/>
    <property type="molecule type" value="Transcribed_RNA"/>
</dbReference>
<dbReference type="AlphaFoldDB" id="A0A0A9ARW0"/>
<evidence type="ECO:0000313" key="1">
    <source>
        <dbReference type="EMBL" id="JAD49837.1"/>
    </source>
</evidence>
<reference evidence="1" key="2">
    <citation type="journal article" date="2015" name="Data Brief">
        <title>Shoot transcriptome of the giant reed, Arundo donax.</title>
        <authorList>
            <person name="Barrero R.A."/>
            <person name="Guerrero F.D."/>
            <person name="Moolhuijzen P."/>
            <person name="Goolsby J.A."/>
            <person name="Tidwell J."/>
            <person name="Bellgard S.E."/>
            <person name="Bellgard M.I."/>
        </authorList>
    </citation>
    <scope>NUCLEOTIDE SEQUENCE</scope>
    <source>
        <tissue evidence="1">Shoot tissue taken approximately 20 cm above the soil surface</tissue>
    </source>
</reference>
<proteinExistence type="predicted"/>
<sequence>MAKMKQVAFNRKSVIKCLLLKQEFVHRIRV</sequence>
<accession>A0A0A9ARW0</accession>
<name>A0A0A9ARW0_ARUDO</name>
<reference evidence="1" key="1">
    <citation type="submission" date="2014-09" db="EMBL/GenBank/DDBJ databases">
        <authorList>
            <person name="Magalhaes I.L.F."/>
            <person name="Oliveira U."/>
            <person name="Santos F.R."/>
            <person name="Vidigal T.H.D.A."/>
            <person name="Brescovit A.D."/>
            <person name="Santos A.J."/>
        </authorList>
    </citation>
    <scope>NUCLEOTIDE SEQUENCE</scope>
    <source>
        <tissue evidence="1">Shoot tissue taken approximately 20 cm above the soil surface</tissue>
    </source>
</reference>
<protein>
    <submittedName>
        <fullName evidence="1">Uncharacterized protein</fullName>
    </submittedName>
</protein>